<dbReference type="GO" id="GO:0016020">
    <property type="term" value="C:membrane"/>
    <property type="evidence" value="ECO:0007669"/>
    <property type="project" value="UniProtKB-SubCell"/>
</dbReference>
<organism evidence="12 13">
    <name type="scientific">Stephania cephalantha</name>
    <dbReference type="NCBI Taxonomy" id="152367"/>
    <lineage>
        <taxon>Eukaryota</taxon>
        <taxon>Viridiplantae</taxon>
        <taxon>Streptophyta</taxon>
        <taxon>Embryophyta</taxon>
        <taxon>Tracheophyta</taxon>
        <taxon>Spermatophyta</taxon>
        <taxon>Magnoliopsida</taxon>
        <taxon>Ranunculales</taxon>
        <taxon>Menispermaceae</taxon>
        <taxon>Menispermoideae</taxon>
        <taxon>Cissampelideae</taxon>
        <taxon>Stephania</taxon>
    </lineage>
</organism>
<gene>
    <name evidence="12" type="ORF">Scep_011414</name>
</gene>
<evidence type="ECO:0000256" key="5">
    <source>
        <dbReference type="ARBA" id="ARBA00022989"/>
    </source>
</evidence>
<evidence type="ECO:0000256" key="8">
    <source>
        <dbReference type="ARBA" id="ARBA00023136"/>
    </source>
</evidence>
<dbReference type="PANTHER" id="PTHR47947:SF13">
    <property type="entry name" value="CYTOCHROME P450, FAMILY 81, SUBFAMILY K, POLYPEPTIDE 1-RELATED"/>
    <property type="match status" value="1"/>
</dbReference>
<dbReference type="GO" id="GO:0016705">
    <property type="term" value="F:oxidoreductase activity, acting on paired donors, with incorporation or reduction of molecular oxygen"/>
    <property type="evidence" value="ECO:0007669"/>
    <property type="project" value="InterPro"/>
</dbReference>
<keyword evidence="7 9" id="KW-0408">Iron</keyword>
<dbReference type="GO" id="GO:0005506">
    <property type="term" value="F:iron ion binding"/>
    <property type="evidence" value="ECO:0007669"/>
    <property type="project" value="InterPro"/>
</dbReference>
<dbReference type="InterPro" id="IPR050651">
    <property type="entry name" value="Plant_Cytochrome_P450_Monoox"/>
</dbReference>
<dbReference type="InterPro" id="IPR001128">
    <property type="entry name" value="Cyt_P450"/>
</dbReference>
<reference evidence="12 13" key="1">
    <citation type="submission" date="2024-01" db="EMBL/GenBank/DDBJ databases">
        <title>Genome assemblies of Stephania.</title>
        <authorList>
            <person name="Yang L."/>
        </authorList>
    </citation>
    <scope>NUCLEOTIDE SEQUENCE [LARGE SCALE GENOMIC DNA]</scope>
    <source>
        <strain evidence="12">JXDWG</strain>
        <tissue evidence="12">Leaf</tissue>
    </source>
</reference>
<feature type="binding site" description="axial binding residue" evidence="9">
    <location>
        <position position="458"/>
    </location>
    <ligand>
        <name>heme</name>
        <dbReference type="ChEBI" id="CHEBI:30413"/>
    </ligand>
    <ligandPart>
        <name>Fe</name>
        <dbReference type="ChEBI" id="CHEBI:18248"/>
    </ligandPart>
</feature>
<evidence type="ECO:0000256" key="6">
    <source>
        <dbReference type="ARBA" id="ARBA00023002"/>
    </source>
</evidence>
<dbReference type="InterPro" id="IPR002401">
    <property type="entry name" value="Cyt_P450_E_grp-I"/>
</dbReference>
<keyword evidence="10" id="KW-0503">Monooxygenase</keyword>
<dbReference type="FunFam" id="1.10.630.10:FF:000026">
    <property type="entry name" value="Cytochrome P450 82C4"/>
    <property type="match status" value="1"/>
</dbReference>
<evidence type="ECO:0000256" key="10">
    <source>
        <dbReference type="RuleBase" id="RU000461"/>
    </source>
</evidence>
<dbReference type="InterPro" id="IPR017972">
    <property type="entry name" value="Cyt_P450_CS"/>
</dbReference>
<accession>A0AAP0JD14</accession>
<dbReference type="InterPro" id="IPR036396">
    <property type="entry name" value="Cyt_P450_sf"/>
</dbReference>
<proteinExistence type="inferred from homology"/>
<dbReference type="PANTHER" id="PTHR47947">
    <property type="entry name" value="CYTOCHROME P450 82C3-RELATED"/>
    <property type="match status" value="1"/>
</dbReference>
<sequence length="522" mass="59419">MELLLQVLFSSITLFILLLLAIYKFPFMTANKKHLPPSPPGALPIIGHLRLLFTPLHRTLQAISTNSNQYAHYMLLKLGTRNLLVLSSPAAMEECFHKKDVALANRPRSIAADYNSYDYTAMGMANHGPLWRNLRRITATEIFSSTSLQASSSIRHDAVRCLLRDLYRMSTTSTSNNEGTTQNKIDLKLKFFELTFNVMMSMFTGEPIGDGLCHTEEYKWFFKLLRNAHVPHLFMAPGDYLPIFKYFDVFKVEKSLAAMSVERDAFFEEIIERCRKKYNGEKKSKSILDVFFSLQQADPEQYNDLIIKGMILTMFTAGTDTSAMTLEWAMSLLLNHPETLQKAVDELNNNIIEPNRLLKDSDISNLPYIQSIVQETLRLYPPVPFLLPHEVAQESKVDQYDVSSGTIVVANVWAIHRDPKVWPEPDKFMPERFMQSILQGESKDGFKFVPFGIGRRGCPGGGLATRIIALALASVLWCFEWEKIGDEPIDMSEEVQFLLPRAKPLVALCRPRSEMLNVMSQV</sequence>
<keyword evidence="8 11" id="KW-0472">Membrane</keyword>
<dbReference type="SUPFAM" id="SSF48264">
    <property type="entry name" value="Cytochrome P450"/>
    <property type="match status" value="1"/>
</dbReference>
<evidence type="ECO:0000256" key="2">
    <source>
        <dbReference type="ARBA" id="ARBA00022617"/>
    </source>
</evidence>
<dbReference type="Proteomes" id="UP001419268">
    <property type="component" value="Unassembled WGS sequence"/>
</dbReference>
<dbReference type="PRINTS" id="PR00385">
    <property type="entry name" value="P450"/>
</dbReference>
<keyword evidence="13" id="KW-1185">Reference proteome</keyword>
<evidence type="ECO:0000256" key="1">
    <source>
        <dbReference type="ARBA" id="ARBA00004370"/>
    </source>
</evidence>
<evidence type="ECO:0000256" key="11">
    <source>
        <dbReference type="SAM" id="Phobius"/>
    </source>
</evidence>
<name>A0AAP0JD14_9MAGN</name>
<keyword evidence="4 9" id="KW-0479">Metal-binding</keyword>
<comment type="caution">
    <text evidence="12">The sequence shown here is derived from an EMBL/GenBank/DDBJ whole genome shotgun (WGS) entry which is preliminary data.</text>
</comment>
<dbReference type="EMBL" id="JBBNAG010000005">
    <property type="protein sequence ID" value="KAK9131886.1"/>
    <property type="molecule type" value="Genomic_DNA"/>
</dbReference>
<keyword evidence="5 11" id="KW-1133">Transmembrane helix</keyword>
<dbReference type="PROSITE" id="PS00086">
    <property type="entry name" value="CYTOCHROME_P450"/>
    <property type="match status" value="1"/>
</dbReference>
<evidence type="ECO:0000256" key="3">
    <source>
        <dbReference type="ARBA" id="ARBA00022692"/>
    </source>
</evidence>
<evidence type="ECO:0000313" key="12">
    <source>
        <dbReference type="EMBL" id="KAK9131886.1"/>
    </source>
</evidence>
<comment type="cofactor">
    <cofactor evidence="9">
        <name>heme</name>
        <dbReference type="ChEBI" id="CHEBI:30413"/>
    </cofactor>
</comment>
<dbReference type="Pfam" id="PF00067">
    <property type="entry name" value="p450"/>
    <property type="match status" value="1"/>
</dbReference>
<keyword evidence="6 10" id="KW-0560">Oxidoreductase</keyword>
<evidence type="ECO:0000313" key="13">
    <source>
        <dbReference type="Proteomes" id="UP001419268"/>
    </source>
</evidence>
<dbReference type="GO" id="GO:0044550">
    <property type="term" value="P:secondary metabolite biosynthetic process"/>
    <property type="evidence" value="ECO:0007669"/>
    <property type="project" value="UniProtKB-ARBA"/>
</dbReference>
<keyword evidence="3 11" id="KW-0812">Transmembrane</keyword>
<evidence type="ECO:0000256" key="4">
    <source>
        <dbReference type="ARBA" id="ARBA00022723"/>
    </source>
</evidence>
<dbReference type="GO" id="GO:0004497">
    <property type="term" value="F:monooxygenase activity"/>
    <property type="evidence" value="ECO:0007669"/>
    <property type="project" value="UniProtKB-KW"/>
</dbReference>
<comment type="subcellular location">
    <subcellularLocation>
        <location evidence="1">Membrane</location>
    </subcellularLocation>
</comment>
<protein>
    <recommendedName>
        <fullName evidence="14">Cytochrome P450</fullName>
    </recommendedName>
</protein>
<feature type="transmembrane region" description="Helical" evidence="11">
    <location>
        <begin position="6"/>
        <end position="23"/>
    </location>
</feature>
<keyword evidence="2 9" id="KW-0349">Heme</keyword>
<evidence type="ECO:0000256" key="7">
    <source>
        <dbReference type="ARBA" id="ARBA00023004"/>
    </source>
</evidence>
<evidence type="ECO:0000256" key="9">
    <source>
        <dbReference type="PIRSR" id="PIRSR602401-1"/>
    </source>
</evidence>
<dbReference type="PRINTS" id="PR00463">
    <property type="entry name" value="EP450I"/>
</dbReference>
<dbReference type="AlphaFoldDB" id="A0AAP0JD14"/>
<comment type="similarity">
    <text evidence="10">Belongs to the cytochrome P450 family.</text>
</comment>
<dbReference type="GO" id="GO:0020037">
    <property type="term" value="F:heme binding"/>
    <property type="evidence" value="ECO:0007669"/>
    <property type="project" value="InterPro"/>
</dbReference>
<evidence type="ECO:0008006" key="14">
    <source>
        <dbReference type="Google" id="ProtNLM"/>
    </source>
</evidence>
<dbReference type="Gene3D" id="1.10.630.10">
    <property type="entry name" value="Cytochrome P450"/>
    <property type="match status" value="1"/>
</dbReference>